<protein>
    <submittedName>
        <fullName evidence="2">Uncharacterized protein</fullName>
    </submittedName>
</protein>
<evidence type="ECO:0000313" key="3">
    <source>
        <dbReference type="Proteomes" id="UP000039865"/>
    </source>
</evidence>
<dbReference type="EMBL" id="CCKQ01015689">
    <property type="protein sequence ID" value="CDW87520.1"/>
    <property type="molecule type" value="Genomic_DNA"/>
</dbReference>
<organism evidence="2 3">
    <name type="scientific">Stylonychia lemnae</name>
    <name type="common">Ciliate</name>
    <dbReference type="NCBI Taxonomy" id="5949"/>
    <lineage>
        <taxon>Eukaryota</taxon>
        <taxon>Sar</taxon>
        <taxon>Alveolata</taxon>
        <taxon>Ciliophora</taxon>
        <taxon>Intramacronucleata</taxon>
        <taxon>Spirotrichea</taxon>
        <taxon>Stichotrichia</taxon>
        <taxon>Sporadotrichida</taxon>
        <taxon>Oxytrichidae</taxon>
        <taxon>Stylonychinae</taxon>
        <taxon>Stylonychia</taxon>
    </lineage>
</organism>
<evidence type="ECO:0000256" key="1">
    <source>
        <dbReference type="SAM" id="MobiDB-lite"/>
    </source>
</evidence>
<accession>A0A078AYL8</accession>
<feature type="compositionally biased region" description="Basic residues" evidence="1">
    <location>
        <begin position="133"/>
        <end position="143"/>
    </location>
</feature>
<name>A0A078AYL8_STYLE</name>
<dbReference type="Proteomes" id="UP000039865">
    <property type="component" value="Unassembled WGS sequence"/>
</dbReference>
<proteinExistence type="predicted"/>
<feature type="region of interest" description="Disordered" evidence="1">
    <location>
        <begin position="133"/>
        <end position="179"/>
    </location>
</feature>
<feature type="compositionally biased region" description="Low complexity" evidence="1">
    <location>
        <begin position="151"/>
        <end position="162"/>
    </location>
</feature>
<dbReference type="InParanoid" id="A0A078AYL8"/>
<reference evidence="2 3" key="1">
    <citation type="submission" date="2014-06" db="EMBL/GenBank/DDBJ databases">
        <authorList>
            <person name="Swart Estienne"/>
        </authorList>
    </citation>
    <scope>NUCLEOTIDE SEQUENCE [LARGE SCALE GENOMIC DNA]</scope>
    <source>
        <strain evidence="2 3">130c</strain>
    </source>
</reference>
<dbReference type="AlphaFoldDB" id="A0A078AYL8"/>
<gene>
    <name evidence="2" type="primary">Contig7158.g7666</name>
    <name evidence="2" type="ORF">STYLEM_16626</name>
</gene>
<keyword evidence="3" id="KW-1185">Reference proteome</keyword>
<evidence type="ECO:0000313" key="2">
    <source>
        <dbReference type="EMBL" id="CDW87520.1"/>
    </source>
</evidence>
<sequence>MRKYIKIIGFAILGSSVLTKHKHVDKNENDDNVSTKVVDNTTTMLEGGIQMTKSKDRVEFIKNNHGNSKTLENFEFNNSGNGKTITITNNNIDFLEVQTQIYPIFISDFTIPIQNNLKLDQDIPLEDIVNNNRQHHHSSHHSHNNKEKHGQQNNQSKQSLNQVPNRASESERKTSCGDKNCSAHRLHKLIRENKQRYDLTDLTASDIQPIQIQDDIIYSNYYHSN</sequence>